<accession>D0KSI8</accession>
<feature type="transmembrane region" description="Helical" evidence="1">
    <location>
        <begin position="263"/>
        <end position="284"/>
    </location>
</feature>
<feature type="transmembrane region" description="Helical" evidence="1">
    <location>
        <begin position="457"/>
        <end position="479"/>
    </location>
</feature>
<protein>
    <submittedName>
        <fullName evidence="2">Uncharacterized protein</fullName>
    </submittedName>
</protein>
<gene>
    <name evidence="2" type="ordered locus">Ssol_1476</name>
</gene>
<keyword evidence="1" id="KW-0812">Transmembrane</keyword>
<sequence length="726" mass="82132">MKVIKGLNMDKRIATIILSIVNIIGIFEFQLYESFIGFFFISSALSILYESQLSLIVPTVLLALLFLLHIITIQLQKLIILSILMMISIIGKDNKWVYSILIALAPGLIINNFYLLLIILALLIPLLIKVGGEPRAIIISGILYLIYSGIIFPNNEAVANQISQISFFYLVFGVIGIIVEDKRITRTTLRKIFPYLLFIPASFASVMLGYPRDSSFIYWSASSFYFSHLYLPWIYEIGYNSNQHLIASWFLAYLLTLIIKNPLITAEVFLGIFTFLSGLISYYVFKRLNLKYPLLFSLLYQINIFNPIISHSISVFSYAFLPLVLFFAYNKNKVLYSILTLTAASTIPIFISTLIIPLVYRRYYFLLYALGVNAFWLIPYLIFGYDKFTFNVSNIEILISIILVSISVLLYQLRFKNIEILYMIFISFVLLILGINTGPLILLATILTLGSLRDISILYLTLLSGLIILSATSFSYGVISGYANTTFYTYNLPNLPKPGEYGFGITTLVNDLNLTASGMPTESISYNVRYFIYNSRVIENPLYFGFPIPAIPNYTPQLTFSYIYSNSSVKVIYSPFNKPLGLMVYSNVTPSKISIVFPTRIENISGIKGLVKNYTIQIITNTSLTIIGGKVTVDNKSIFSSYYKPKIVTSIMIGEITEVIDSNYSIYLPIHESLTINGKVVNHPIILPPGKYTIVISDEKIEYVSYASIFLTIVSLVLLIRRGMKV</sequence>
<feature type="transmembrane region" description="Helical" evidence="1">
    <location>
        <begin position="192"/>
        <end position="210"/>
    </location>
</feature>
<feature type="transmembrane region" description="Helical" evidence="1">
    <location>
        <begin position="75"/>
        <end position="91"/>
    </location>
</feature>
<feature type="transmembrane region" description="Helical" evidence="1">
    <location>
        <begin position="38"/>
        <end position="68"/>
    </location>
</feature>
<keyword evidence="1" id="KW-0472">Membrane</keyword>
<proteinExistence type="predicted"/>
<feature type="transmembrane region" description="Helical" evidence="1">
    <location>
        <begin position="216"/>
        <end position="235"/>
    </location>
</feature>
<feature type="transmembrane region" description="Helical" evidence="1">
    <location>
        <begin position="420"/>
        <end position="445"/>
    </location>
</feature>
<evidence type="ECO:0000313" key="2">
    <source>
        <dbReference type="EMBL" id="ACX91707.1"/>
    </source>
</evidence>
<dbReference type="KEGG" id="sol:Ssol_1476"/>
<feature type="transmembrane region" description="Helical" evidence="1">
    <location>
        <begin position="97"/>
        <end position="124"/>
    </location>
</feature>
<feature type="transmembrane region" description="Helical" evidence="1">
    <location>
        <begin position="703"/>
        <end position="720"/>
    </location>
</feature>
<feature type="transmembrane region" description="Helical" evidence="1">
    <location>
        <begin position="365"/>
        <end position="383"/>
    </location>
</feature>
<feature type="transmembrane region" description="Helical" evidence="1">
    <location>
        <begin position="334"/>
        <end position="359"/>
    </location>
</feature>
<dbReference type="HOGENOM" id="CLU_384809_0_0_2"/>
<evidence type="ECO:0000256" key="1">
    <source>
        <dbReference type="SAM" id="Phobius"/>
    </source>
</evidence>
<dbReference type="AlphaFoldDB" id="D0KSI8"/>
<dbReference type="EMBL" id="CP001800">
    <property type="protein sequence ID" value="ACX91707.1"/>
    <property type="molecule type" value="Genomic_DNA"/>
</dbReference>
<reference evidence="2" key="1">
    <citation type="submission" date="2009-10" db="EMBL/GenBank/DDBJ databases">
        <title>Complete sequence of Sulfolobus solfataricus 98/2.</title>
        <authorList>
            <consortium name="US DOE Joint Genome Institute"/>
            <person name="Lucas S."/>
            <person name="Copeland A."/>
            <person name="Lapidus A."/>
            <person name="Glavina del Rio T."/>
            <person name="Tice H."/>
            <person name="Bruce D."/>
            <person name="Goodwin L."/>
            <person name="Pitluck S."/>
            <person name="Munk A.C."/>
            <person name="Brettin T."/>
            <person name="Detter J.C."/>
            <person name="Han C."/>
            <person name="Tapia R."/>
            <person name="Larimer F."/>
            <person name="Land M."/>
            <person name="Hauser L."/>
            <person name="Kyrpides N."/>
            <person name="Ovchinnikova G."/>
            <person name="Mead D."/>
        </authorList>
    </citation>
    <scope>NUCLEOTIDE SEQUENCE [LARGE SCALE GENOMIC DNA]</scope>
    <source>
        <strain evidence="2">98/2</strain>
    </source>
</reference>
<feature type="transmembrane region" description="Helical" evidence="1">
    <location>
        <begin position="395"/>
        <end position="414"/>
    </location>
</feature>
<feature type="transmembrane region" description="Helical" evidence="1">
    <location>
        <begin position="12"/>
        <end position="32"/>
    </location>
</feature>
<keyword evidence="1" id="KW-1133">Transmembrane helix</keyword>
<name>D0KSI8_SACS9</name>
<organism evidence="2">
    <name type="scientific">Saccharolobus solfataricus (strain 98/2)</name>
    <name type="common">Sulfolobus solfataricus</name>
    <dbReference type="NCBI Taxonomy" id="555311"/>
    <lineage>
        <taxon>Archaea</taxon>
        <taxon>Thermoproteota</taxon>
        <taxon>Thermoprotei</taxon>
        <taxon>Sulfolobales</taxon>
        <taxon>Sulfolobaceae</taxon>
        <taxon>Saccharolobus</taxon>
    </lineage>
</organism>
<feature type="transmembrane region" description="Helical" evidence="1">
    <location>
        <begin position="136"/>
        <end position="152"/>
    </location>
</feature>
<feature type="transmembrane region" description="Helical" evidence="1">
    <location>
        <begin position="158"/>
        <end position="180"/>
    </location>
</feature>